<evidence type="ECO:0000313" key="3">
    <source>
        <dbReference type="Proteomes" id="UP000256269"/>
    </source>
</evidence>
<reference evidence="2 3" key="1">
    <citation type="submission" date="2018-08" db="EMBL/GenBank/DDBJ databases">
        <title>Genomic Encyclopedia of Archaeal and Bacterial Type Strains, Phase II (KMG-II): from individual species to whole genera.</title>
        <authorList>
            <person name="Goeker M."/>
        </authorList>
    </citation>
    <scope>NUCLEOTIDE SEQUENCE [LARGE SCALE GENOMIC DNA]</scope>
    <source>
        <strain evidence="2 3">DSM 45791</strain>
    </source>
</reference>
<organism evidence="2 3">
    <name type="scientific">Kutzneria buriramensis</name>
    <dbReference type="NCBI Taxonomy" id="1045776"/>
    <lineage>
        <taxon>Bacteria</taxon>
        <taxon>Bacillati</taxon>
        <taxon>Actinomycetota</taxon>
        <taxon>Actinomycetes</taxon>
        <taxon>Pseudonocardiales</taxon>
        <taxon>Pseudonocardiaceae</taxon>
        <taxon>Kutzneria</taxon>
    </lineage>
</organism>
<feature type="domain" description="wHTH-Hsp90 Na associated" evidence="1">
    <location>
        <begin position="141"/>
        <end position="187"/>
    </location>
</feature>
<proteinExistence type="predicted"/>
<accession>A0A3E0I0E4</accession>
<dbReference type="InterPro" id="IPR056507">
    <property type="entry name" value="wHTH-HSP90_Na-assoc"/>
</dbReference>
<dbReference type="Pfam" id="PF24410">
    <property type="entry name" value="wHTH-HSP90_Na-assoc"/>
    <property type="match status" value="2"/>
</dbReference>
<evidence type="ECO:0000313" key="2">
    <source>
        <dbReference type="EMBL" id="REH52163.1"/>
    </source>
</evidence>
<dbReference type="EMBL" id="QUNO01000003">
    <property type="protein sequence ID" value="REH52163.1"/>
    <property type="molecule type" value="Genomic_DNA"/>
</dbReference>
<name>A0A3E0I0E4_9PSEU</name>
<keyword evidence="3" id="KW-1185">Reference proteome</keyword>
<comment type="caution">
    <text evidence="2">The sequence shown here is derived from an EMBL/GenBank/DDBJ whole genome shotgun (WGS) entry which is preliminary data.</text>
</comment>
<dbReference type="AlphaFoldDB" id="A0A3E0I0E4"/>
<gene>
    <name evidence="2" type="ORF">BCF44_103614</name>
</gene>
<evidence type="ECO:0000259" key="1">
    <source>
        <dbReference type="Pfam" id="PF24410"/>
    </source>
</evidence>
<protein>
    <recommendedName>
        <fullName evidence="1">wHTH-Hsp90 Na associated domain-containing protein</fullName>
    </recommendedName>
</protein>
<sequence>MGVGLDKFVTYTGEIKFADRIDNLLLEDIDDTNKPIALGHLHYIAQELDLDIDEVTQYVVNVGLTPPNVRRELSTDDLELISVDLDGRGPWLDTRLPVQPHHLIKAYADLYLPPEQVVARLTSLGFRMAFAELPDLTGFPDLTLLRQASTGLYLDPDKPVTLAHLVHASRRRSEPITDVAERLQKLGMKVPDLATTVRNAMARVPREN</sequence>
<feature type="domain" description="wHTH-Hsp90 Na associated" evidence="1">
    <location>
        <begin position="73"/>
        <end position="126"/>
    </location>
</feature>
<dbReference type="Proteomes" id="UP000256269">
    <property type="component" value="Unassembled WGS sequence"/>
</dbReference>